<gene>
    <name evidence="1" type="ORF">LCGC14_0363510</name>
</gene>
<comment type="caution">
    <text evidence="1">The sequence shown here is derived from an EMBL/GenBank/DDBJ whole genome shotgun (WGS) entry which is preliminary data.</text>
</comment>
<dbReference type="Gene3D" id="3.90.920.10">
    <property type="entry name" value="DNA primase, PRIM domain"/>
    <property type="match status" value="1"/>
</dbReference>
<dbReference type="SUPFAM" id="SSF56747">
    <property type="entry name" value="Prim-pol domain"/>
    <property type="match status" value="1"/>
</dbReference>
<protein>
    <recommendedName>
        <fullName evidence="2">DNA primase small subunit PriS</fullName>
    </recommendedName>
</protein>
<reference evidence="1" key="1">
    <citation type="journal article" date="2015" name="Nature">
        <title>Complex archaea that bridge the gap between prokaryotes and eukaryotes.</title>
        <authorList>
            <person name="Spang A."/>
            <person name="Saw J.H."/>
            <person name="Jorgensen S.L."/>
            <person name="Zaremba-Niedzwiedzka K."/>
            <person name="Martijn J."/>
            <person name="Lind A.E."/>
            <person name="van Eijk R."/>
            <person name="Schleper C."/>
            <person name="Guy L."/>
            <person name="Ettema T.J."/>
        </authorList>
    </citation>
    <scope>NUCLEOTIDE SEQUENCE</scope>
</reference>
<accession>A0A0F9TD75</accession>
<organism evidence="1">
    <name type="scientific">marine sediment metagenome</name>
    <dbReference type="NCBI Taxonomy" id="412755"/>
    <lineage>
        <taxon>unclassified sequences</taxon>
        <taxon>metagenomes</taxon>
        <taxon>ecological metagenomes</taxon>
    </lineage>
</organism>
<proteinExistence type="predicted"/>
<evidence type="ECO:0008006" key="2">
    <source>
        <dbReference type="Google" id="ProtNLM"/>
    </source>
</evidence>
<sequence length="312" mass="36930">MNVLQILTPRIKKRILKTVDFHRYYIDRILFEMVKVGKGREMAFINNKGAIRHIKAHALYYLKENFKAFHFYDNPRNIYYSLAHLENMPMFSFVPIVRKQQQEVFNQNFQQYFKGMDFGIDFDESCKYCEGKHNCIKHEKMTNKEICSKCEDYETNFDVLYNDVKRVKTSFDDYGLPYQLKFSGSGFHINIEWKYIKDCMDIAKRIKRLQSSSAEDCIALLKWFLSELSDIFNATSLDTSVTDIRRIWKMPYSIDIKTGNVALPLTGQQFRNFNFDIVKPENVIDTVRNRGLLERKGTSENLKNFMESFLLG</sequence>
<name>A0A0F9TD75_9ZZZZ</name>
<evidence type="ECO:0000313" key="1">
    <source>
        <dbReference type="EMBL" id="KKN77154.1"/>
    </source>
</evidence>
<dbReference type="AlphaFoldDB" id="A0A0F9TD75"/>
<dbReference type="EMBL" id="LAZR01000284">
    <property type="protein sequence ID" value="KKN77154.1"/>
    <property type="molecule type" value="Genomic_DNA"/>
</dbReference>